<reference evidence="1 2" key="1">
    <citation type="journal article" date="2019" name="Int. J. Syst. Evol. Microbiol.">
        <title>The Global Catalogue of Microorganisms (GCM) 10K type strain sequencing project: providing services to taxonomists for standard genome sequencing and annotation.</title>
        <authorList>
            <consortium name="The Broad Institute Genomics Platform"/>
            <consortium name="The Broad Institute Genome Sequencing Center for Infectious Disease"/>
            <person name="Wu L."/>
            <person name="Ma J."/>
        </authorList>
    </citation>
    <scope>NUCLEOTIDE SEQUENCE [LARGE SCALE GENOMIC DNA]</scope>
    <source>
        <strain evidence="1 2">JCM 11269</strain>
    </source>
</reference>
<keyword evidence="2" id="KW-1185">Reference proteome</keyword>
<sequence>MDVHRVSLTSLRTIAAGNATETELHLLCSAQRSQLLLVLRALLGHMNEAALSARCPGGAAAAEAAWQLLCAAEQEAPEAVEAVLADPTVMAWALRLLRRLGGTADAAPSLPLWADLGQFQTLAAAAALRARIPAELRVPAYRGTVWVPSLGVAGPVARRRWSLAEFRVERGGFVVRGEHAEVRLPWPAPVPAPGWRPLRPVRGAASRGSGSGPWLDTVTPYRDFTQYPKSPGALGERRLRAWEDRLAEAHALLERESAVDAALVRTMVRVLVPRPFQSARGGLVASASSVDAFGAITMSLPYDATQTAAVLVHEARHQQLNALLSLVRLIRAADDRTDGTRPRLHYAPWRSDPRPVLGLLHGTFAFSGVARFWRTHRRHVTGTEAQRADFEFAVLREQLREAVASLAAEDDLTEAGRLFVDELAAQIRDWQGEEVPALPARLGRHYCLLRRAVWRARHLTIDEAAAERLAEAWAAGEPAPDSLPDPVLRPRPDRIRLDTFGPLARYRLSAPHLFERGRRQAERGGDPARRAEYAVIAGDTAQAVRHYGEWIRREPQNAEAWVGAALAWQEHDSRAGASLLLDRPDVVAGVCRAVASARGEAPDPFLLAAWLGGADTAGVRSARTTSSGV</sequence>
<accession>A0ABN1SU42</accession>
<evidence type="ECO:0000313" key="2">
    <source>
        <dbReference type="Proteomes" id="UP001501072"/>
    </source>
</evidence>
<proteinExistence type="predicted"/>
<comment type="caution">
    <text evidence="1">The sequence shown here is derived from an EMBL/GenBank/DDBJ whole genome shotgun (WGS) entry which is preliminary data.</text>
</comment>
<dbReference type="EMBL" id="BAAAHU010000004">
    <property type="protein sequence ID" value="GAA1004689.1"/>
    <property type="molecule type" value="Genomic_DNA"/>
</dbReference>
<protein>
    <submittedName>
        <fullName evidence="1">HEXXH motif domain-containing protein</fullName>
    </submittedName>
</protein>
<dbReference type="InterPro" id="IPR026337">
    <property type="entry name" value="AKG_HExxH"/>
</dbReference>
<organism evidence="1 2">
    <name type="scientific">Streptomyces thermogriseus</name>
    <dbReference type="NCBI Taxonomy" id="75292"/>
    <lineage>
        <taxon>Bacteria</taxon>
        <taxon>Bacillati</taxon>
        <taxon>Actinomycetota</taxon>
        <taxon>Actinomycetes</taxon>
        <taxon>Kitasatosporales</taxon>
        <taxon>Streptomycetaceae</taxon>
        <taxon>Streptomyces</taxon>
    </lineage>
</organism>
<dbReference type="Proteomes" id="UP001501072">
    <property type="component" value="Unassembled WGS sequence"/>
</dbReference>
<dbReference type="NCBIfam" id="TIGR04267">
    <property type="entry name" value="mod_HExxH"/>
    <property type="match status" value="1"/>
</dbReference>
<evidence type="ECO:0000313" key="1">
    <source>
        <dbReference type="EMBL" id="GAA1004689.1"/>
    </source>
</evidence>
<name>A0ABN1SU42_9ACTN</name>
<gene>
    <name evidence="1" type="ORF">GCM10009564_07440</name>
</gene>